<dbReference type="Proteomes" id="UP001159363">
    <property type="component" value="Chromosome 1"/>
</dbReference>
<reference evidence="2 3" key="1">
    <citation type="submission" date="2023-02" db="EMBL/GenBank/DDBJ databases">
        <title>LHISI_Scaffold_Assembly.</title>
        <authorList>
            <person name="Stuart O.P."/>
            <person name="Cleave R."/>
            <person name="Magrath M.J.L."/>
            <person name="Mikheyev A.S."/>
        </authorList>
    </citation>
    <scope>NUCLEOTIDE SEQUENCE [LARGE SCALE GENOMIC DNA]</scope>
    <source>
        <strain evidence="2">Daus_M_001</strain>
        <tissue evidence="2">Leg muscle</tissue>
    </source>
</reference>
<feature type="region of interest" description="Disordered" evidence="1">
    <location>
        <begin position="1"/>
        <end position="28"/>
    </location>
</feature>
<feature type="compositionally biased region" description="Basic and acidic residues" evidence="1">
    <location>
        <begin position="122"/>
        <end position="132"/>
    </location>
</feature>
<accession>A0ABQ9IIM5</accession>
<gene>
    <name evidence="2" type="ORF">PR048_001833</name>
</gene>
<keyword evidence="3" id="KW-1185">Reference proteome</keyword>
<feature type="region of interest" description="Disordered" evidence="1">
    <location>
        <begin position="65"/>
        <end position="132"/>
    </location>
</feature>
<protein>
    <submittedName>
        <fullName evidence="2">Uncharacterized protein</fullName>
    </submittedName>
</protein>
<evidence type="ECO:0000313" key="2">
    <source>
        <dbReference type="EMBL" id="KAJ8896489.1"/>
    </source>
</evidence>
<proteinExistence type="predicted"/>
<feature type="compositionally biased region" description="Basic and acidic residues" evidence="1">
    <location>
        <begin position="1"/>
        <end position="10"/>
    </location>
</feature>
<evidence type="ECO:0000313" key="3">
    <source>
        <dbReference type="Proteomes" id="UP001159363"/>
    </source>
</evidence>
<name>A0ABQ9IIM5_9NEOP</name>
<sequence length="132" mass="13879">MVGDGRRNVLDRVSGTWHGEGDLSPQTAGPALGPCLRAISGNLADCLAPDPPQCPHATPLTSPAPARMFGGGGGFCGSRSPPDHPSTLLVCTGQWEPAPLRAPGGGEMRQRPTRPKQYHLTQRPERNSTNHG</sequence>
<organism evidence="2 3">
    <name type="scientific">Dryococelus australis</name>
    <dbReference type="NCBI Taxonomy" id="614101"/>
    <lineage>
        <taxon>Eukaryota</taxon>
        <taxon>Metazoa</taxon>
        <taxon>Ecdysozoa</taxon>
        <taxon>Arthropoda</taxon>
        <taxon>Hexapoda</taxon>
        <taxon>Insecta</taxon>
        <taxon>Pterygota</taxon>
        <taxon>Neoptera</taxon>
        <taxon>Polyneoptera</taxon>
        <taxon>Phasmatodea</taxon>
        <taxon>Verophasmatodea</taxon>
        <taxon>Anareolatae</taxon>
        <taxon>Phasmatidae</taxon>
        <taxon>Eurycanthinae</taxon>
        <taxon>Dryococelus</taxon>
    </lineage>
</organism>
<dbReference type="EMBL" id="JARBHB010000001">
    <property type="protein sequence ID" value="KAJ8896489.1"/>
    <property type="molecule type" value="Genomic_DNA"/>
</dbReference>
<comment type="caution">
    <text evidence="2">The sequence shown here is derived from an EMBL/GenBank/DDBJ whole genome shotgun (WGS) entry which is preliminary data.</text>
</comment>
<evidence type="ECO:0000256" key="1">
    <source>
        <dbReference type="SAM" id="MobiDB-lite"/>
    </source>
</evidence>